<evidence type="ECO:0000313" key="8">
    <source>
        <dbReference type="EMBL" id="MTI25572.1"/>
    </source>
</evidence>
<dbReference type="Proteomes" id="UP000798808">
    <property type="component" value="Unassembled WGS sequence"/>
</dbReference>
<evidence type="ECO:0000256" key="1">
    <source>
        <dbReference type="ARBA" id="ARBA00004651"/>
    </source>
</evidence>
<feature type="transmembrane region" description="Helical" evidence="6">
    <location>
        <begin position="135"/>
        <end position="158"/>
    </location>
</feature>
<comment type="subcellular location">
    <subcellularLocation>
        <location evidence="1">Cell membrane</location>
        <topology evidence="1">Multi-pass membrane protein</topology>
    </subcellularLocation>
</comment>
<keyword evidence="4 6" id="KW-1133">Transmembrane helix</keyword>
<dbReference type="Pfam" id="PF02687">
    <property type="entry name" value="FtsX"/>
    <property type="match status" value="1"/>
</dbReference>
<evidence type="ECO:0000256" key="3">
    <source>
        <dbReference type="ARBA" id="ARBA00022692"/>
    </source>
</evidence>
<proteinExistence type="predicted"/>
<comment type="caution">
    <text evidence="8">The sequence shown here is derived from an EMBL/GenBank/DDBJ whole genome shotgun (WGS) entry which is preliminary data.</text>
</comment>
<keyword evidence="3 6" id="KW-0812">Transmembrane</keyword>
<evidence type="ECO:0000256" key="4">
    <source>
        <dbReference type="ARBA" id="ARBA00022989"/>
    </source>
</evidence>
<reference evidence="8 9" key="1">
    <citation type="submission" date="2019-02" db="EMBL/GenBank/DDBJ databases">
        <authorList>
            <person name="Goldberg S.R."/>
            <person name="Haltli B.A."/>
            <person name="Correa H."/>
            <person name="Russell K.G."/>
        </authorList>
    </citation>
    <scope>NUCLEOTIDE SEQUENCE [LARGE SCALE GENOMIC DNA]</scope>
    <source>
        <strain evidence="8 9">JCM 16186</strain>
    </source>
</reference>
<keyword evidence="5 6" id="KW-0472">Membrane</keyword>
<feature type="domain" description="ABC3 transporter permease C-terminal" evidence="7">
    <location>
        <begin position="49"/>
        <end position="161"/>
    </location>
</feature>
<keyword evidence="2" id="KW-1003">Cell membrane</keyword>
<dbReference type="RefSeq" id="WP_155171809.1">
    <property type="nucleotide sequence ID" value="NZ_BAAAFL010000012.1"/>
</dbReference>
<feature type="transmembrane region" description="Helical" evidence="6">
    <location>
        <begin position="97"/>
        <end position="115"/>
    </location>
</feature>
<evidence type="ECO:0000256" key="6">
    <source>
        <dbReference type="SAM" id="Phobius"/>
    </source>
</evidence>
<gene>
    <name evidence="8" type="ORF">E1163_11510</name>
</gene>
<protein>
    <submittedName>
        <fullName evidence="8">FtsX-like permease family protein</fullName>
    </submittedName>
</protein>
<feature type="transmembrane region" description="Helical" evidence="6">
    <location>
        <begin position="17"/>
        <end position="41"/>
    </location>
</feature>
<evidence type="ECO:0000259" key="7">
    <source>
        <dbReference type="Pfam" id="PF02687"/>
    </source>
</evidence>
<evidence type="ECO:0000256" key="2">
    <source>
        <dbReference type="ARBA" id="ARBA00022475"/>
    </source>
</evidence>
<name>A0ABW9RPA6_9BACT</name>
<feature type="transmembrane region" description="Helical" evidence="6">
    <location>
        <begin position="47"/>
        <end position="64"/>
    </location>
</feature>
<sequence>MFWNHCIISLRRLKQHVLFYMVSIAVSAIGFASLISSFMLFKSYGKVSTVMVCVAAIIFAANSINNISYKYSVKEVSIRKLLGAGPLAIYKRMLTESFILSVLALLFSLIALDIAPFGEYFSLNLSYKITSVTDLIFVVVSVLVVSVSTVLFPAYRLIRADIVPCLKKN</sequence>
<accession>A0ABW9RPA6</accession>
<dbReference type="EMBL" id="SMLW01000524">
    <property type="protein sequence ID" value="MTI25572.1"/>
    <property type="molecule type" value="Genomic_DNA"/>
</dbReference>
<organism evidence="8 9">
    <name type="scientific">Fulvivirga kasyanovii</name>
    <dbReference type="NCBI Taxonomy" id="396812"/>
    <lineage>
        <taxon>Bacteria</taxon>
        <taxon>Pseudomonadati</taxon>
        <taxon>Bacteroidota</taxon>
        <taxon>Cytophagia</taxon>
        <taxon>Cytophagales</taxon>
        <taxon>Fulvivirgaceae</taxon>
        <taxon>Fulvivirga</taxon>
    </lineage>
</organism>
<evidence type="ECO:0000256" key="5">
    <source>
        <dbReference type="ARBA" id="ARBA00023136"/>
    </source>
</evidence>
<evidence type="ECO:0000313" key="9">
    <source>
        <dbReference type="Proteomes" id="UP000798808"/>
    </source>
</evidence>
<keyword evidence="9" id="KW-1185">Reference proteome</keyword>
<dbReference type="InterPro" id="IPR003838">
    <property type="entry name" value="ABC3_permease_C"/>
</dbReference>